<dbReference type="SUPFAM" id="SSF51126">
    <property type="entry name" value="Pectin lyase-like"/>
    <property type="match status" value="1"/>
</dbReference>
<accession>E8X245</accession>
<dbReference type="KEGG" id="acm:AciX9_3277"/>
<feature type="signal peptide" evidence="5">
    <location>
        <begin position="1"/>
        <end position="20"/>
    </location>
</feature>
<dbReference type="RefSeq" id="WP_013581600.1">
    <property type="nucleotide sequence ID" value="NC_015064.1"/>
</dbReference>
<dbReference type="Pfam" id="PF00295">
    <property type="entry name" value="Glyco_hydro_28"/>
    <property type="match status" value="1"/>
</dbReference>
<dbReference type="InterPro" id="IPR012334">
    <property type="entry name" value="Pectin_lyas_fold"/>
</dbReference>
<dbReference type="Proteomes" id="UP000000343">
    <property type="component" value="Chromosome"/>
</dbReference>
<proteinExistence type="inferred from homology"/>
<comment type="similarity">
    <text evidence="1 4">Belongs to the glycosyl hydrolase 28 family.</text>
</comment>
<organism evidence="7">
    <name type="scientific">Granulicella tundricola (strain ATCC BAA-1859 / DSM 23138 / MP5ACTX9)</name>
    <dbReference type="NCBI Taxonomy" id="1198114"/>
    <lineage>
        <taxon>Bacteria</taxon>
        <taxon>Pseudomonadati</taxon>
        <taxon>Acidobacteriota</taxon>
        <taxon>Terriglobia</taxon>
        <taxon>Terriglobales</taxon>
        <taxon>Acidobacteriaceae</taxon>
        <taxon>Granulicella</taxon>
    </lineage>
</organism>
<gene>
    <name evidence="6" type="ordered locus">AciX9_3277</name>
</gene>
<keyword evidence="7" id="KW-1185">Reference proteome</keyword>
<keyword evidence="5" id="KW-0732">Signal</keyword>
<dbReference type="InterPro" id="IPR051801">
    <property type="entry name" value="GH28_Enzymes"/>
</dbReference>
<dbReference type="InterPro" id="IPR006626">
    <property type="entry name" value="PbH1"/>
</dbReference>
<keyword evidence="3 4" id="KW-0326">Glycosidase</keyword>
<dbReference type="OrthoDB" id="107371at2"/>
<dbReference type="EMBL" id="CP002480">
    <property type="protein sequence ID" value="ADW70288.1"/>
    <property type="molecule type" value="Genomic_DNA"/>
</dbReference>
<evidence type="ECO:0000256" key="2">
    <source>
        <dbReference type="ARBA" id="ARBA00022801"/>
    </source>
</evidence>
<evidence type="ECO:0000256" key="4">
    <source>
        <dbReference type="RuleBase" id="RU361169"/>
    </source>
</evidence>
<dbReference type="eggNOG" id="COG5434">
    <property type="taxonomic scope" value="Bacteria"/>
</dbReference>
<dbReference type="Gene3D" id="2.160.20.10">
    <property type="entry name" value="Single-stranded right-handed beta-helix, Pectin lyase-like"/>
    <property type="match status" value="1"/>
</dbReference>
<dbReference type="PROSITE" id="PS00502">
    <property type="entry name" value="POLYGALACTURONASE"/>
    <property type="match status" value="1"/>
</dbReference>
<dbReference type="InterPro" id="IPR000743">
    <property type="entry name" value="Glyco_hydro_28"/>
</dbReference>
<dbReference type="PANTHER" id="PTHR31339">
    <property type="entry name" value="PECTIN LYASE-RELATED"/>
    <property type="match status" value="1"/>
</dbReference>
<dbReference type="GO" id="GO:0004650">
    <property type="term" value="F:polygalacturonase activity"/>
    <property type="evidence" value="ECO:0007669"/>
    <property type="project" value="InterPro"/>
</dbReference>
<evidence type="ECO:0000313" key="6">
    <source>
        <dbReference type="EMBL" id="ADW70288.1"/>
    </source>
</evidence>
<dbReference type="HOGENOM" id="CLU_016031_8_3_0"/>
<evidence type="ECO:0000256" key="5">
    <source>
        <dbReference type="SAM" id="SignalP"/>
    </source>
</evidence>
<evidence type="ECO:0000313" key="7">
    <source>
        <dbReference type="Proteomes" id="UP000000343"/>
    </source>
</evidence>
<dbReference type="InterPro" id="IPR011050">
    <property type="entry name" value="Pectin_lyase_fold/virulence"/>
</dbReference>
<dbReference type="GO" id="GO:0005975">
    <property type="term" value="P:carbohydrate metabolic process"/>
    <property type="evidence" value="ECO:0007669"/>
    <property type="project" value="InterPro"/>
</dbReference>
<reference evidence="7" key="1">
    <citation type="submission" date="2011-01" db="EMBL/GenBank/DDBJ databases">
        <title>Complete sequence of chromosome of Acidobacterium sp. MP5ACTX9.</title>
        <authorList>
            <consortium name="US DOE Joint Genome Institute"/>
            <person name="Lucas S."/>
            <person name="Copeland A."/>
            <person name="Lapidus A."/>
            <person name="Cheng J.-F."/>
            <person name="Goodwin L."/>
            <person name="Pitluck S."/>
            <person name="Teshima H."/>
            <person name="Detter J.C."/>
            <person name="Han C."/>
            <person name="Tapia R."/>
            <person name="Land M."/>
            <person name="Hauser L."/>
            <person name="Kyrpides N."/>
            <person name="Ivanova N."/>
            <person name="Ovchinnikova G."/>
            <person name="Pagani I."/>
            <person name="Rawat S.R."/>
            <person name="Mannisto M."/>
            <person name="Haggblom M.M."/>
            <person name="Woyke T."/>
        </authorList>
    </citation>
    <scope>NUCLEOTIDE SEQUENCE [LARGE SCALE GENOMIC DNA]</scope>
    <source>
        <strain evidence="7">MP5ACTX9</strain>
    </source>
</reference>
<protein>
    <submittedName>
        <fullName evidence="6">Glycoside hydrolase family 28</fullName>
    </submittedName>
</protein>
<dbReference type="STRING" id="1198114.AciX9_3277"/>
<dbReference type="PANTHER" id="PTHR31339:SF3">
    <property type="entry name" value="PECTIN LYASE-LIKE SUPERFAMILY PROTEIN"/>
    <property type="match status" value="1"/>
</dbReference>
<name>E8X245_GRATM</name>
<dbReference type="PaxDb" id="1198114-AciX9_3277"/>
<feature type="chain" id="PRO_5003230581" evidence="5">
    <location>
        <begin position="21"/>
        <end position="414"/>
    </location>
</feature>
<dbReference type="SMART" id="SM00710">
    <property type="entry name" value="PbH1"/>
    <property type="match status" value="6"/>
</dbReference>
<sequence length="414" mass="43862">MKTGWLAAALLVAGAHGALAKTCDVKTMGAKGDGVTKDTEAIQKAIDTCTVVTLSGGKFLSGPLEIKSGVTLDVETGAMLLGSTDRADYKAATLMRQPTVLPFLHIVNADNVKITGGGTIDGQGKVWWDYVKGAKDAGVLGNDHPRPMGLLIDHSKHVTVENITIQNAGFWQVVPYYSDYLVFSHLRVLAPQRGAPNTDGIDPFSSSHIKIDHYFSSVGDDNIAIKSGAINSPGPDAPSEDIVITDCIFESGHGLSIGSEIAGGVHHVHAERISFKGTDQGIRVKANRDRGNDTSDLTFKDITMDDVRTSILISEYYPKAMPEGEVASAPITRLTPHFHDIHIENVKSVNSDWAGVIVGLPESPVTDISLKNVSIQAKKGMQIGYANVTLDGVTISSADGNPITKGAAAEISGK</sequence>
<evidence type="ECO:0000256" key="1">
    <source>
        <dbReference type="ARBA" id="ARBA00008834"/>
    </source>
</evidence>
<evidence type="ECO:0000256" key="3">
    <source>
        <dbReference type="ARBA" id="ARBA00023295"/>
    </source>
</evidence>
<keyword evidence="2 4" id="KW-0378">Hydrolase</keyword>
<dbReference type="AlphaFoldDB" id="E8X245"/>